<dbReference type="InterPro" id="IPR001810">
    <property type="entry name" value="F-box_dom"/>
</dbReference>
<feature type="domain" description="F-box" evidence="1">
    <location>
        <begin position="4"/>
        <end position="50"/>
    </location>
</feature>
<name>A0A6A5HNU8_CAERE</name>
<comment type="caution">
    <text evidence="2">The sequence shown here is derived from an EMBL/GenBank/DDBJ whole genome shotgun (WGS) entry which is preliminary data.</text>
</comment>
<dbReference type="RefSeq" id="XP_003097176.2">
    <property type="nucleotide sequence ID" value="XM_003097128.2"/>
</dbReference>
<evidence type="ECO:0000313" key="3">
    <source>
        <dbReference type="Proteomes" id="UP000483820"/>
    </source>
</evidence>
<dbReference type="Pfam" id="PF07735">
    <property type="entry name" value="FBA_2"/>
    <property type="match status" value="1"/>
</dbReference>
<dbReference type="EMBL" id="WUAV01000002">
    <property type="protein sequence ID" value="KAF1767987.1"/>
    <property type="molecule type" value="Genomic_DNA"/>
</dbReference>
<dbReference type="PROSITE" id="PS50181">
    <property type="entry name" value="FBOX"/>
    <property type="match status" value="1"/>
</dbReference>
<dbReference type="GeneID" id="9806790"/>
<proteinExistence type="predicted"/>
<reference evidence="2 3" key="1">
    <citation type="submission" date="2019-12" db="EMBL/GenBank/DDBJ databases">
        <title>Chromosome-level assembly of the Caenorhabditis remanei genome.</title>
        <authorList>
            <person name="Teterina A.A."/>
            <person name="Willis J.H."/>
            <person name="Phillips P.C."/>
        </authorList>
    </citation>
    <scope>NUCLEOTIDE SEQUENCE [LARGE SCALE GENOMIC DNA]</scope>
    <source>
        <strain evidence="2 3">PX506</strain>
        <tissue evidence="2">Whole organism</tissue>
    </source>
</reference>
<evidence type="ECO:0000259" key="1">
    <source>
        <dbReference type="PROSITE" id="PS50181"/>
    </source>
</evidence>
<dbReference type="Proteomes" id="UP000483820">
    <property type="component" value="Chromosome II"/>
</dbReference>
<accession>A0A6A5HNU8</accession>
<protein>
    <recommendedName>
        <fullName evidence="1">F-box domain-containing protein</fullName>
    </recommendedName>
</protein>
<dbReference type="CTD" id="9806790"/>
<dbReference type="AlphaFoldDB" id="A0A6A5HNU8"/>
<sequence>MSPSLPFLRLPYLPMKQLLDHMDFQDIVNLSVCSEKTRVVILSTKKFATMKSILEKKQNKRETVMDVLRLLRLYLSTRKFVDEVVCDVQITNFKLNIIISFPKTSEISTELLKRKEEFPNWYFSKNHCLEVTSTMLIDLINYFKMTLKLQINRLSIDLKDRWFFQENSLKVFANWMSSSSTVVKELNFESEKLDDKYLSQILYHIDAWDTFNIDIKTSFQFECLRYFKSENFELKSGGWFTFYNLQLVDCAQIKIMDSQLTNCNMKDYLKQWIDGNFDELRHLDVEMRELTDEEYLLDGMSPGSFTREKNSIAFKRSDGKTAIMESSPEVMTNWFKISVY</sequence>
<dbReference type="Pfam" id="PF00646">
    <property type="entry name" value="F-box"/>
    <property type="match status" value="1"/>
</dbReference>
<organism evidence="2 3">
    <name type="scientific">Caenorhabditis remanei</name>
    <name type="common">Caenorhabditis vulgaris</name>
    <dbReference type="NCBI Taxonomy" id="31234"/>
    <lineage>
        <taxon>Eukaryota</taxon>
        <taxon>Metazoa</taxon>
        <taxon>Ecdysozoa</taxon>
        <taxon>Nematoda</taxon>
        <taxon>Chromadorea</taxon>
        <taxon>Rhabditida</taxon>
        <taxon>Rhabditina</taxon>
        <taxon>Rhabditomorpha</taxon>
        <taxon>Rhabditoidea</taxon>
        <taxon>Rhabditidae</taxon>
        <taxon>Peloderinae</taxon>
        <taxon>Caenorhabditis</taxon>
    </lineage>
</organism>
<evidence type="ECO:0000313" key="2">
    <source>
        <dbReference type="EMBL" id="KAF1767987.1"/>
    </source>
</evidence>
<dbReference type="PANTHER" id="PTHR21503">
    <property type="entry name" value="F-BOX-CONTAINING HYPOTHETICAL PROTEIN C.ELEGANS"/>
    <property type="match status" value="1"/>
</dbReference>
<dbReference type="KEGG" id="crq:GCK72_007948"/>
<dbReference type="PANTHER" id="PTHR21503:SF8">
    <property type="entry name" value="F-BOX ASSOCIATED DOMAIN-CONTAINING PROTEIN-RELATED"/>
    <property type="match status" value="1"/>
</dbReference>
<gene>
    <name evidence="2" type="ORF">GCK72_007948</name>
</gene>
<dbReference type="InterPro" id="IPR012885">
    <property type="entry name" value="F-box_Sdz-33"/>
</dbReference>